<sequence length="47" mass="5650">MYNPVHTFYQNTAMFKPRLHYFTLELCCCIRTPRPPLKTAAILRDYN</sequence>
<reference evidence="1" key="2">
    <citation type="journal article" date="2015" name="Fish Shellfish Immunol.">
        <title>Early steps in the European eel (Anguilla anguilla)-Vibrio vulnificus interaction in the gills: Role of the RtxA13 toxin.</title>
        <authorList>
            <person name="Callol A."/>
            <person name="Pajuelo D."/>
            <person name="Ebbesson L."/>
            <person name="Teles M."/>
            <person name="MacKenzie S."/>
            <person name="Amaro C."/>
        </authorList>
    </citation>
    <scope>NUCLEOTIDE SEQUENCE</scope>
</reference>
<protein>
    <submittedName>
        <fullName evidence="1">Uncharacterized protein</fullName>
    </submittedName>
</protein>
<proteinExistence type="predicted"/>
<accession>A0A0E9ST25</accession>
<name>A0A0E9ST25_ANGAN</name>
<reference evidence="1" key="1">
    <citation type="submission" date="2014-11" db="EMBL/GenBank/DDBJ databases">
        <authorList>
            <person name="Amaro Gonzalez C."/>
        </authorList>
    </citation>
    <scope>NUCLEOTIDE SEQUENCE</scope>
</reference>
<organism evidence="1">
    <name type="scientific">Anguilla anguilla</name>
    <name type="common">European freshwater eel</name>
    <name type="synonym">Muraena anguilla</name>
    <dbReference type="NCBI Taxonomy" id="7936"/>
    <lineage>
        <taxon>Eukaryota</taxon>
        <taxon>Metazoa</taxon>
        <taxon>Chordata</taxon>
        <taxon>Craniata</taxon>
        <taxon>Vertebrata</taxon>
        <taxon>Euteleostomi</taxon>
        <taxon>Actinopterygii</taxon>
        <taxon>Neopterygii</taxon>
        <taxon>Teleostei</taxon>
        <taxon>Anguilliformes</taxon>
        <taxon>Anguillidae</taxon>
        <taxon>Anguilla</taxon>
    </lineage>
</organism>
<dbReference type="EMBL" id="GBXM01064792">
    <property type="protein sequence ID" value="JAH43785.1"/>
    <property type="molecule type" value="Transcribed_RNA"/>
</dbReference>
<evidence type="ECO:0000313" key="1">
    <source>
        <dbReference type="EMBL" id="JAH43785.1"/>
    </source>
</evidence>
<dbReference type="AlphaFoldDB" id="A0A0E9ST25"/>